<feature type="transmembrane region" description="Helical" evidence="12">
    <location>
        <begin position="41"/>
        <end position="64"/>
    </location>
</feature>
<comment type="caution">
    <text evidence="14">The sequence shown here is derived from an EMBL/GenBank/DDBJ whole genome shotgun (WGS) entry which is preliminary data.</text>
</comment>
<evidence type="ECO:0000313" key="15">
    <source>
        <dbReference type="Proteomes" id="UP000287033"/>
    </source>
</evidence>
<feature type="region of interest" description="Disordered" evidence="11">
    <location>
        <begin position="151"/>
        <end position="170"/>
    </location>
</feature>
<reference evidence="14 15" key="1">
    <citation type="journal article" date="2018" name="Nat. Ecol. Evol.">
        <title>Shark genomes provide insights into elasmobranch evolution and the origin of vertebrates.</title>
        <authorList>
            <person name="Hara Y"/>
            <person name="Yamaguchi K"/>
            <person name="Onimaru K"/>
            <person name="Kadota M"/>
            <person name="Koyanagi M"/>
            <person name="Keeley SD"/>
            <person name="Tatsumi K"/>
            <person name="Tanaka K"/>
            <person name="Motone F"/>
            <person name="Kageyama Y"/>
            <person name="Nozu R"/>
            <person name="Adachi N"/>
            <person name="Nishimura O"/>
            <person name="Nakagawa R"/>
            <person name="Tanegashima C"/>
            <person name="Kiyatake I"/>
            <person name="Matsumoto R"/>
            <person name="Murakumo K"/>
            <person name="Nishida K"/>
            <person name="Terakita A"/>
            <person name="Kuratani S"/>
            <person name="Sato K"/>
            <person name="Hyodo S Kuraku.S."/>
        </authorList>
    </citation>
    <scope>NUCLEOTIDE SEQUENCE [LARGE SCALE GENOMIC DNA]</scope>
</reference>
<comment type="function">
    <text evidence="9">Transmembrane component of the tectonic-like complex, a complex localized at the transition zone of primary cilia and acting as a barrier that prevents diffusion of transmembrane proteins between the cilia and plasma membranes. Required for ciliogenesis and sonic hedgehog/SHH signaling.</text>
</comment>
<evidence type="ECO:0000256" key="7">
    <source>
        <dbReference type="ARBA" id="ARBA00023136"/>
    </source>
</evidence>
<keyword evidence="5 12" id="KW-1133">Transmembrane helix</keyword>
<evidence type="ECO:0000256" key="8">
    <source>
        <dbReference type="ARBA" id="ARBA00023273"/>
    </source>
</evidence>
<dbReference type="GO" id="GO:0060170">
    <property type="term" value="C:ciliary membrane"/>
    <property type="evidence" value="ECO:0007669"/>
    <property type="project" value="UniProtKB-SubCell"/>
</dbReference>
<dbReference type="GO" id="GO:1905515">
    <property type="term" value="P:non-motile cilium assembly"/>
    <property type="evidence" value="ECO:0007669"/>
    <property type="project" value="TreeGrafter"/>
</dbReference>
<comment type="similarity">
    <text evidence="10">Belongs to the TMEM17 family.</text>
</comment>
<evidence type="ECO:0000256" key="4">
    <source>
        <dbReference type="ARBA" id="ARBA00022692"/>
    </source>
</evidence>
<name>A0A401RSC9_CHIPU</name>
<feature type="chain" id="PRO_5019279962" description="Transmembrane protein 17" evidence="13">
    <location>
        <begin position="24"/>
        <end position="204"/>
    </location>
</feature>
<keyword evidence="6" id="KW-0969">Cilium</keyword>
<keyword evidence="13" id="KW-0732">Signal</keyword>
<keyword evidence="15" id="KW-1185">Reference proteome</keyword>
<evidence type="ECO:0000256" key="6">
    <source>
        <dbReference type="ARBA" id="ARBA00023069"/>
    </source>
</evidence>
<dbReference type="Pfam" id="PF09799">
    <property type="entry name" value="Transmemb_17"/>
    <property type="match status" value="1"/>
</dbReference>
<keyword evidence="8" id="KW-0966">Cell projection</keyword>
<evidence type="ECO:0000313" key="14">
    <source>
        <dbReference type="EMBL" id="GCC21055.1"/>
    </source>
</evidence>
<dbReference type="AlphaFoldDB" id="A0A401RSC9"/>
<evidence type="ECO:0008006" key="16">
    <source>
        <dbReference type="Google" id="ProtNLM"/>
    </source>
</evidence>
<comment type="subunit">
    <text evidence="2">Part of the tectonic-like complex (also named B9 complex).</text>
</comment>
<proteinExistence type="inferred from homology"/>
<dbReference type="EMBL" id="BEZZ01002033">
    <property type="protein sequence ID" value="GCC21055.1"/>
    <property type="molecule type" value="Genomic_DNA"/>
</dbReference>
<feature type="signal peptide" evidence="13">
    <location>
        <begin position="1"/>
        <end position="23"/>
    </location>
</feature>
<keyword evidence="4 12" id="KW-0812">Transmembrane</keyword>
<feature type="transmembrane region" description="Helical" evidence="12">
    <location>
        <begin position="106"/>
        <end position="129"/>
    </location>
</feature>
<evidence type="ECO:0000256" key="2">
    <source>
        <dbReference type="ARBA" id="ARBA00011495"/>
    </source>
</evidence>
<feature type="transmembrane region" description="Helical" evidence="12">
    <location>
        <begin position="76"/>
        <end position="94"/>
    </location>
</feature>
<dbReference type="InterPro" id="IPR019184">
    <property type="entry name" value="Uncharacterised_TM-17"/>
</dbReference>
<dbReference type="OrthoDB" id="311720at2759"/>
<dbReference type="PANTHER" id="PTHR13531:SF14">
    <property type="entry name" value="TRANSMEMBRANE PROTEIN 17"/>
    <property type="match status" value="1"/>
</dbReference>
<evidence type="ECO:0000256" key="5">
    <source>
        <dbReference type="ARBA" id="ARBA00022989"/>
    </source>
</evidence>
<sequence>MLFLCLCVFCSVTLCSFLPPSLSLSLSLPPHPLTQYQVLSTYYRIVLCVLLILISLVEVIRLYLGYIGNLQEKVPELAGFWLLSLLLQIPMTLFDCCNPRFMVLPLEYGVNLVFIAFLLIETVLTFSSLRRMVHQLEIRFHITHFHSLEGRRDSLTPPSPPSHISGTTPNVRHNLPTFQPQHGTASTQIHSLTAQGGMDWGTTA</sequence>
<evidence type="ECO:0000256" key="3">
    <source>
        <dbReference type="ARBA" id="ARBA00022475"/>
    </source>
</evidence>
<protein>
    <recommendedName>
        <fullName evidence="16">Transmembrane protein 17</fullName>
    </recommendedName>
</protein>
<dbReference type="STRING" id="137246.A0A401RSC9"/>
<evidence type="ECO:0000256" key="9">
    <source>
        <dbReference type="ARBA" id="ARBA00024803"/>
    </source>
</evidence>
<accession>A0A401RSC9</accession>
<evidence type="ECO:0000256" key="13">
    <source>
        <dbReference type="SAM" id="SignalP"/>
    </source>
</evidence>
<dbReference type="Proteomes" id="UP000287033">
    <property type="component" value="Unassembled WGS sequence"/>
</dbReference>
<evidence type="ECO:0000256" key="11">
    <source>
        <dbReference type="SAM" id="MobiDB-lite"/>
    </source>
</evidence>
<evidence type="ECO:0000256" key="12">
    <source>
        <dbReference type="SAM" id="Phobius"/>
    </source>
</evidence>
<dbReference type="PANTHER" id="PTHR13531">
    <property type="entry name" value="GEO07735P1-RELATED-RELATED"/>
    <property type="match status" value="1"/>
</dbReference>
<dbReference type="GO" id="GO:0035869">
    <property type="term" value="C:ciliary transition zone"/>
    <property type="evidence" value="ECO:0007669"/>
    <property type="project" value="TreeGrafter"/>
</dbReference>
<comment type="subcellular location">
    <subcellularLocation>
        <location evidence="1">Cell projection</location>
        <location evidence="1">Cilium membrane</location>
        <topology evidence="1">Multi-pass membrane protein</topology>
    </subcellularLocation>
</comment>
<evidence type="ECO:0000256" key="1">
    <source>
        <dbReference type="ARBA" id="ARBA00004272"/>
    </source>
</evidence>
<keyword evidence="3" id="KW-1003">Cell membrane</keyword>
<evidence type="ECO:0000256" key="10">
    <source>
        <dbReference type="ARBA" id="ARBA00038348"/>
    </source>
</evidence>
<organism evidence="14 15">
    <name type="scientific">Chiloscyllium punctatum</name>
    <name type="common">Brownbanded bambooshark</name>
    <name type="synonym">Hemiscyllium punctatum</name>
    <dbReference type="NCBI Taxonomy" id="137246"/>
    <lineage>
        <taxon>Eukaryota</taxon>
        <taxon>Metazoa</taxon>
        <taxon>Chordata</taxon>
        <taxon>Craniata</taxon>
        <taxon>Vertebrata</taxon>
        <taxon>Chondrichthyes</taxon>
        <taxon>Elasmobranchii</taxon>
        <taxon>Galeomorphii</taxon>
        <taxon>Galeoidea</taxon>
        <taxon>Orectolobiformes</taxon>
        <taxon>Hemiscylliidae</taxon>
        <taxon>Chiloscyllium</taxon>
    </lineage>
</organism>
<keyword evidence="7 12" id="KW-0472">Membrane</keyword>
<gene>
    <name evidence="14" type="ORF">chiPu_0019522</name>
</gene>